<proteinExistence type="predicted"/>
<evidence type="ECO:0000313" key="1">
    <source>
        <dbReference type="EMBL" id="RJL17976.1"/>
    </source>
</evidence>
<comment type="caution">
    <text evidence="1">The sequence shown here is derived from an EMBL/GenBank/DDBJ whole genome shotgun (WGS) entry which is preliminary data.</text>
</comment>
<protein>
    <submittedName>
        <fullName evidence="1">Uncharacterized protein</fullName>
    </submittedName>
</protein>
<gene>
    <name evidence="1" type="ORF">D3P05_08355</name>
</gene>
<dbReference type="EMBL" id="QZEW01000029">
    <property type="protein sequence ID" value="RJL17976.1"/>
    <property type="molecule type" value="Genomic_DNA"/>
</dbReference>
<keyword evidence="2" id="KW-1185">Reference proteome</keyword>
<evidence type="ECO:0000313" key="2">
    <source>
        <dbReference type="Proteomes" id="UP000283587"/>
    </source>
</evidence>
<dbReference type="RefSeq" id="WP_119897720.1">
    <property type="nucleotide sequence ID" value="NZ_QNRC01000001.1"/>
</dbReference>
<sequence>MDAAYSINRHWSDQFIPEIRRIVGAHLLSVAPDHLDMRQATDLLMLDGRDVRIAARVRRHGYAGRYPYDFTIRSRLPSGNPTELAKIVNGEGDWLFYGHANAAGTGFDLWWLLDLRAFRAGLIRQASNGFPISSGDRRNPDGTCFKWFDIRSFPNEPPLVLATSGLRPALPAPWCA</sequence>
<dbReference type="Proteomes" id="UP000283587">
    <property type="component" value="Unassembled WGS sequence"/>
</dbReference>
<name>A0A419A7Y6_9RHOB</name>
<organism evidence="1 2">
    <name type="scientific">Paracoccus siganidrum</name>
    <dbReference type="NCBI Taxonomy" id="1276757"/>
    <lineage>
        <taxon>Bacteria</taxon>
        <taxon>Pseudomonadati</taxon>
        <taxon>Pseudomonadota</taxon>
        <taxon>Alphaproteobacteria</taxon>
        <taxon>Rhodobacterales</taxon>
        <taxon>Paracoccaceae</taxon>
        <taxon>Paracoccus</taxon>
    </lineage>
</organism>
<dbReference type="AlphaFoldDB" id="A0A419A7Y6"/>
<dbReference type="OrthoDB" id="7723790at2"/>
<accession>A0A419A7Y6</accession>
<reference evidence="2" key="1">
    <citation type="submission" date="2018-09" db="EMBL/GenBank/DDBJ databases">
        <title>Paracoccus onubensis nov. sp. a moderate halophilic bacterium isolated from Gruta de las Maravillas (Aracena, Spain).</title>
        <authorList>
            <person name="Jurado V."/>
            <person name="Gutierrez-Patricio S."/>
            <person name="Gonzalez-Pimentel J.L."/>
            <person name="Miller A.Z."/>
            <person name="Laiz L."/>
            <person name="Saiz-Jimenez C."/>
        </authorList>
    </citation>
    <scope>NUCLEOTIDE SEQUENCE [LARGE SCALE GENOMIC DNA]</scope>
    <source>
        <strain evidence="2">DSM 26381</strain>
    </source>
</reference>